<name>A0A8J4M0B0_9BACL</name>
<gene>
    <name evidence="1" type="ORF">XYCOK13_00730</name>
</gene>
<protein>
    <submittedName>
        <fullName evidence="1">Uncharacterized protein</fullName>
    </submittedName>
</protein>
<dbReference type="AlphaFoldDB" id="A0A8J4M0B0"/>
<reference evidence="1" key="1">
    <citation type="submission" date="2021-04" db="EMBL/GenBank/DDBJ databases">
        <title>Draft genome sequence of Xylanibacillus composti strain K13.</title>
        <authorList>
            <person name="Uke A."/>
            <person name="Chhe C."/>
            <person name="Baramee S."/>
            <person name="Kosugi A."/>
        </authorList>
    </citation>
    <scope>NUCLEOTIDE SEQUENCE</scope>
    <source>
        <strain evidence="1">K13</strain>
    </source>
</reference>
<evidence type="ECO:0000313" key="1">
    <source>
        <dbReference type="EMBL" id="GIQ67249.1"/>
    </source>
</evidence>
<organism evidence="1 2">
    <name type="scientific">Xylanibacillus composti</name>
    <dbReference type="NCBI Taxonomy" id="1572762"/>
    <lineage>
        <taxon>Bacteria</taxon>
        <taxon>Bacillati</taxon>
        <taxon>Bacillota</taxon>
        <taxon>Bacilli</taxon>
        <taxon>Bacillales</taxon>
        <taxon>Paenibacillaceae</taxon>
        <taxon>Xylanibacillus</taxon>
    </lineage>
</organism>
<dbReference type="EMBL" id="BOVK01000001">
    <property type="protein sequence ID" value="GIQ67249.1"/>
    <property type="molecule type" value="Genomic_DNA"/>
</dbReference>
<accession>A0A8J4M0B0</accession>
<evidence type="ECO:0000313" key="2">
    <source>
        <dbReference type="Proteomes" id="UP000677918"/>
    </source>
</evidence>
<dbReference type="Proteomes" id="UP000677918">
    <property type="component" value="Unassembled WGS sequence"/>
</dbReference>
<proteinExistence type="predicted"/>
<comment type="caution">
    <text evidence="1">The sequence shown here is derived from an EMBL/GenBank/DDBJ whole genome shotgun (WGS) entry which is preliminary data.</text>
</comment>
<sequence length="65" mass="7291">MGIAQAIRRRAGLPNVIGVPHIGALSGYWKPRMGELVAEDLVRFAQGEPVQRLISYEKFKRMTPL</sequence>
<keyword evidence="2" id="KW-1185">Reference proteome</keyword>